<evidence type="ECO:0000256" key="1">
    <source>
        <dbReference type="ARBA" id="ARBA00004429"/>
    </source>
</evidence>
<comment type="function">
    <text evidence="13">Mediates influx of magnesium ions.</text>
</comment>
<evidence type="ECO:0000256" key="5">
    <source>
        <dbReference type="ARBA" id="ARBA00022475"/>
    </source>
</evidence>
<dbReference type="SUPFAM" id="SSF143865">
    <property type="entry name" value="CorA soluble domain-like"/>
    <property type="match status" value="1"/>
</dbReference>
<dbReference type="Pfam" id="PF01544">
    <property type="entry name" value="CorA"/>
    <property type="match status" value="1"/>
</dbReference>
<dbReference type="InterPro" id="IPR004488">
    <property type="entry name" value="Mg/Co-transport_prot_CorA"/>
</dbReference>
<evidence type="ECO:0000313" key="14">
    <source>
        <dbReference type="EMBL" id="GAA5100185.1"/>
    </source>
</evidence>
<sequence length="348" mass="39969">MITGFILQNGRLQQIKIEEQKDIIKEMIWIDLIDPTEEERLLVENHYKFELPEKAEIKDIEASARFYEDDDGIHIHSFFLNDFEESSTNVTVAFSIFAGCLFTIRDEDLSSFRLYRLRARHPNVNDMDNVVNAMDILVGLHETAVEHVADVLEGIYSRLEHVSRDVLDYTKQSSEDSGTDVKKLKKEQKKELKEAAQESKAKMGEILVCIAREEDVNGKARLSLMDTRRSLSFLVRGRLLNEEQNEDVREILRDLESLTGHTSFLFDKINFLLEAAMGQISLEQSRIIKIFSIASVVFLPPTLIASIYGMNFEVMPELNFPYSYPLSIAGMFLSGIAPYLLFKKKGWL</sequence>
<comment type="similarity">
    <text evidence="2 13">Belongs to the CorA metal ion transporter (MIT) (TC 1.A.35) family.</text>
</comment>
<evidence type="ECO:0000256" key="11">
    <source>
        <dbReference type="ARBA" id="ARBA00023136"/>
    </source>
</evidence>
<dbReference type="Gene3D" id="3.30.460.20">
    <property type="entry name" value="CorA soluble domain-like"/>
    <property type="match status" value="1"/>
</dbReference>
<evidence type="ECO:0000256" key="2">
    <source>
        <dbReference type="ARBA" id="ARBA00009765"/>
    </source>
</evidence>
<name>A0ABP9MU32_9GAMM</name>
<dbReference type="PANTHER" id="PTHR47685:SF1">
    <property type="entry name" value="MAGNESIUM TRANSPORT PROTEIN CORA"/>
    <property type="match status" value="1"/>
</dbReference>
<keyword evidence="9 13" id="KW-1133">Transmembrane helix</keyword>
<dbReference type="EMBL" id="BAABKE010000004">
    <property type="protein sequence ID" value="GAA5100185.1"/>
    <property type="molecule type" value="Genomic_DNA"/>
</dbReference>
<dbReference type="InterPro" id="IPR045863">
    <property type="entry name" value="CorA_TM1_TM2"/>
</dbReference>
<dbReference type="CDD" id="cd12835">
    <property type="entry name" value="EcCorA-like_1"/>
    <property type="match status" value="1"/>
</dbReference>
<evidence type="ECO:0000256" key="4">
    <source>
        <dbReference type="ARBA" id="ARBA00022448"/>
    </source>
</evidence>
<keyword evidence="6" id="KW-0997">Cell inner membrane</keyword>
<dbReference type="InterPro" id="IPR045861">
    <property type="entry name" value="CorA_cytoplasmic_dom"/>
</dbReference>
<evidence type="ECO:0000313" key="15">
    <source>
        <dbReference type="Proteomes" id="UP001500631"/>
    </source>
</evidence>
<evidence type="ECO:0000256" key="10">
    <source>
        <dbReference type="ARBA" id="ARBA00023065"/>
    </source>
</evidence>
<gene>
    <name evidence="13 14" type="primary">corA</name>
    <name evidence="14" type="ORF">GCM10023338_14630</name>
</gene>
<dbReference type="Gene3D" id="1.20.58.340">
    <property type="entry name" value="Magnesium transport protein CorA, transmembrane region"/>
    <property type="match status" value="1"/>
</dbReference>
<keyword evidence="15" id="KW-1185">Reference proteome</keyword>
<dbReference type="InterPro" id="IPR050829">
    <property type="entry name" value="CorA_MIT"/>
</dbReference>
<keyword evidence="7 13" id="KW-0812">Transmembrane</keyword>
<dbReference type="Proteomes" id="UP001500631">
    <property type="component" value="Unassembled WGS sequence"/>
</dbReference>
<evidence type="ECO:0000256" key="6">
    <source>
        <dbReference type="ARBA" id="ARBA00022519"/>
    </source>
</evidence>
<evidence type="ECO:0000256" key="9">
    <source>
        <dbReference type="ARBA" id="ARBA00022989"/>
    </source>
</evidence>
<comment type="caution">
    <text evidence="14">The sequence shown here is derived from an EMBL/GenBank/DDBJ whole genome shotgun (WGS) entry which is preliminary data.</text>
</comment>
<organism evidence="14 15">
    <name type="scientific">Wohlfahrtiimonas larvae</name>
    <dbReference type="NCBI Taxonomy" id="1157986"/>
    <lineage>
        <taxon>Bacteria</taxon>
        <taxon>Pseudomonadati</taxon>
        <taxon>Pseudomonadota</taxon>
        <taxon>Gammaproteobacteria</taxon>
        <taxon>Cardiobacteriales</taxon>
        <taxon>Ignatzschineriaceae</taxon>
        <taxon>Wohlfahrtiimonas</taxon>
    </lineage>
</organism>
<evidence type="ECO:0000256" key="12">
    <source>
        <dbReference type="ARBA" id="ARBA00034269"/>
    </source>
</evidence>
<dbReference type="PANTHER" id="PTHR47685">
    <property type="entry name" value="MAGNESIUM TRANSPORT PROTEIN CORA"/>
    <property type="match status" value="1"/>
</dbReference>
<feature type="transmembrane region" description="Helical" evidence="13">
    <location>
        <begin position="287"/>
        <end position="310"/>
    </location>
</feature>
<keyword evidence="4 13" id="KW-0813">Transport</keyword>
<evidence type="ECO:0000256" key="3">
    <source>
        <dbReference type="ARBA" id="ARBA00019439"/>
    </source>
</evidence>
<dbReference type="RefSeq" id="WP_077925546.1">
    <property type="nucleotide sequence ID" value="NZ_BAABKE010000004.1"/>
</dbReference>
<evidence type="ECO:0000256" key="13">
    <source>
        <dbReference type="RuleBase" id="RU362010"/>
    </source>
</evidence>
<evidence type="ECO:0000256" key="7">
    <source>
        <dbReference type="ARBA" id="ARBA00022692"/>
    </source>
</evidence>
<evidence type="ECO:0000256" key="8">
    <source>
        <dbReference type="ARBA" id="ARBA00022842"/>
    </source>
</evidence>
<protein>
    <recommendedName>
        <fullName evidence="3 13">Magnesium transport protein CorA</fullName>
    </recommendedName>
</protein>
<keyword evidence="11 13" id="KW-0472">Membrane</keyword>
<keyword evidence="5 13" id="KW-1003">Cell membrane</keyword>
<proteinExistence type="inferred from homology"/>
<accession>A0ABP9MU32</accession>
<dbReference type="InterPro" id="IPR002523">
    <property type="entry name" value="MgTranspt_CorA/ZnTranspt_ZntB"/>
</dbReference>
<keyword evidence="8 13" id="KW-0460">Magnesium</keyword>
<comment type="subcellular location">
    <subcellularLocation>
        <location evidence="1">Cell inner membrane</location>
        <topology evidence="1">Multi-pass membrane protein</topology>
    </subcellularLocation>
    <subcellularLocation>
        <location evidence="13">Membrane</location>
        <topology evidence="13">Multi-pass membrane protein</topology>
    </subcellularLocation>
</comment>
<dbReference type="NCBIfam" id="TIGR00383">
    <property type="entry name" value="corA"/>
    <property type="match status" value="1"/>
</dbReference>
<comment type="catalytic activity">
    <reaction evidence="12">
        <text>Mg(2+)(in) = Mg(2+)(out)</text>
        <dbReference type="Rhea" id="RHEA:29827"/>
        <dbReference type="ChEBI" id="CHEBI:18420"/>
    </reaction>
</comment>
<keyword evidence="10 13" id="KW-0406">Ion transport</keyword>
<dbReference type="SUPFAM" id="SSF144083">
    <property type="entry name" value="Magnesium transport protein CorA, transmembrane region"/>
    <property type="match status" value="1"/>
</dbReference>
<feature type="transmembrane region" description="Helical" evidence="13">
    <location>
        <begin position="322"/>
        <end position="342"/>
    </location>
</feature>
<reference evidence="15" key="1">
    <citation type="journal article" date="2019" name="Int. J. Syst. Evol. Microbiol.">
        <title>The Global Catalogue of Microorganisms (GCM) 10K type strain sequencing project: providing services to taxonomists for standard genome sequencing and annotation.</title>
        <authorList>
            <consortium name="The Broad Institute Genomics Platform"/>
            <consortium name="The Broad Institute Genome Sequencing Center for Infectious Disease"/>
            <person name="Wu L."/>
            <person name="Ma J."/>
        </authorList>
    </citation>
    <scope>NUCLEOTIDE SEQUENCE [LARGE SCALE GENOMIC DNA]</scope>
    <source>
        <strain evidence="15">JCM 18424</strain>
    </source>
</reference>